<sequence length="192" mass="22562">MLHDRYKLRFVQQLENGLSENTCMSNFTTAITIRRSKTLIVLMAAIFGLTTLLNNFTDYAAYSDFIGRVLSMSDTYGNDSRKYRAIHSSLFHHRFYWGIITLEIIFTSSLLYGTAQLFRKLKAPRSEFDEAKRFAIVGFTLALFVYHVFYITILSEWFDMEYSTQQDAFRWAQNNIIYMFFALIYLTVVKDT</sequence>
<evidence type="ECO:0000313" key="2">
    <source>
        <dbReference type="EMBL" id="MCK1790688.1"/>
    </source>
</evidence>
<keyword evidence="1" id="KW-0812">Transmembrane</keyword>
<keyword evidence="3" id="KW-1185">Reference proteome</keyword>
<gene>
    <name evidence="2" type="ORF">L9059_10905</name>
</gene>
<comment type="caution">
    <text evidence="2">The sequence shown here is derived from an EMBL/GenBank/DDBJ whole genome shotgun (WGS) entry which is preliminary data.</text>
</comment>
<feature type="transmembrane region" description="Helical" evidence="1">
    <location>
        <begin position="39"/>
        <end position="62"/>
    </location>
</feature>
<dbReference type="Proteomes" id="UP001299876">
    <property type="component" value="Unassembled WGS sequence"/>
</dbReference>
<name>A0ABT0EY70_9PSED</name>
<organism evidence="2 3">
    <name type="scientific">Pseudomonas violetae</name>
    <dbReference type="NCBI Taxonomy" id="2915813"/>
    <lineage>
        <taxon>Bacteria</taxon>
        <taxon>Pseudomonadati</taxon>
        <taxon>Pseudomonadota</taxon>
        <taxon>Gammaproteobacteria</taxon>
        <taxon>Pseudomonadales</taxon>
        <taxon>Pseudomonadaceae</taxon>
        <taxon>Pseudomonas</taxon>
    </lineage>
</organism>
<evidence type="ECO:0000256" key="1">
    <source>
        <dbReference type="SAM" id="Phobius"/>
    </source>
</evidence>
<proteinExistence type="predicted"/>
<dbReference type="InterPro" id="IPR018681">
    <property type="entry name" value="DUF2165_transmembrane"/>
</dbReference>
<feature type="transmembrane region" description="Helical" evidence="1">
    <location>
        <begin position="134"/>
        <end position="151"/>
    </location>
</feature>
<accession>A0ABT0EY70</accession>
<dbReference type="Pfam" id="PF09933">
    <property type="entry name" value="DUF2165"/>
    <property type="match status" value="1"/>
</dbReference>
<keyword evidence="1" id="KW-0472">Membrane</keyword>
<reference evidence="2 3" key="1">
    <citation type="submission" date="2022-02" db="EMBL/GenBank/DDBJ databases">
        <title>Comparative genomics of the first Antarctic Pseudomonas spp. capable of biotransforming 2,4,6-Trinitrotoluene.</title>
        <authorList>
            <person name="Cabrera M.A."/>
            <person name="Marquez S.L."/>
            <person name="Perez-Donoso J.M."/>
        </authorList>
    </citation>
    <scope>NUCLEOTIDE SEQUENCE [LARGE SCALE GENOMIC DNA]</scope>
    <source>
        <strain evidence="2 3">TNT19</strain>
    </source>
</reference>
<dbReference type="RefSeq" id="WP_247290763.1">
    <property type="nucleotide sequence ID" value="NZ_JAKNRW010000006.1"/>
</dbReference>
<feature type="transmembrane region" description="Helical" evidence="1">
    <location>
        <begin position="95"/>
        <end position="113"/>
    </location>
</feature>
<keyword evidence="1" id="KW-1133">Transmembrane helix</keyword>
<dbReference type="EMBL" id="JAKNRW010000006">
    <property type="protein sequence ID" value="MCK1790688.1"/>
    <property type="molecule type" value="Genomic_DNA"/>
</dbReference>
<evidence type="ECO:0000313" key="3">
    <source>
        <dbReference type="Proteomes" id="UP001299876"/>
    </source>
</evidence>
<protein>
    <submittedName>
        <fullName evidence="2">DUF2165 domain-containing protein</fullName>
    </submittedName>
</protein>
<feature type="transmembrane region" description="Helical" evidence="1">
    <location>
        <begin position="171"/>
        <end position="189"/>
    </location>
</feature>